<protein>
    <recommendedName>
        <fullName evidence="2">Dynamin N-terminal domain-containing protein</fullName>
    </recommendedName>
</protein>
<feature type="coiled-coil region" evidence="1">
    <location>
        <begin position="349"/>
        <end position="383"/>
    </location>
</feature>
<keyword evidence="1" id="KW-0175">Coiled coil</keyword>
<proteinExistence type="predicted"/>
<dbReference type="InterPro" id="IPR045063">
    <property type="entry name" value="Dynamin_N"/>
</dbReference>
<evidence type="ECO:0000313" key="3">
    <source>
        <dbReference type="EMBL" id="MQT46531.1"/>
    </source>
</evidence>
<dbReference type="InterPro" id="IPR027417">
    <property type="entry name" value="P-loop_NTPase"/>
</dbReference>
<accession>A0A7X2BHP0</accession>
<name>A0A7X2BHP0_9PSED</name>
<evidence type="ECO:0000256" key="1">
    <source>
        <dbReference type="SAM" id="Coils"/>
    </source>
</evidence>
<gene>
    <name evidence="3" type="ORF">GHO40_07285</name>
</gene>
<dbReference type="EMBL" id="WIWJ01000009">
    <property type="protein sequence ID" value="MQT46531.1"/>
    <property type="molecule type" value="Genomic_DNA"/>
</dbReference>
<comment type="caution">
    <text evidence="3">The sequence shown here is derived from an EMBL/GenBank/DDBJ whole genome shotgun (WGS) entry which is preliminary data.</text>
</comment>
<organism evidence="3 4">
    <name type="scientific">Pseudomonas helleri</name>
    <dbReference type="NCBI Taxonomy" id="1608996"/>
    <lineage>
        <taxon>Bacteria</taxon>
        <taxon>Pseudomonadati</taxon>
        <taxon>Pseudomonadota</taxon>
        <taxon>Gammaproteobacteria</taxon>
        <taxon>Pseudomonadales</taxon>
        <taxon>Pseudomonadaceae</taxon>
        <taxon>Pseudomonas</taxon>
    </lineage>
</organism>
<dbReference type="RefSeq" id="WP_044268643.1">
    <property type="nucleotide sequence ID" value="NZ_WIWJ01000009.1"/>
</dbReference>
<evidence type="ECO:0000313" key="4">
    <source>
        <dbReference type="Proteomes" id="UP000441404"/>
    </source>
</evidence>
<dbReference type="SUPFAM" id="SSF52540">
    <property type="entry name" value="P-loop containing nucleoside triphosphate hydrolases"/>
    <property type="match status" value="1"/>
</dbReference>
<evidence type="ECO:0000259" key="2">
    <source>
        <dbReference type="Pfam" id="PF00350"/>
    </source>
</evidence>
<dbReference type="AlphaFoldDB" id="A0A7X2BHP0"/>
<dbReference type="Gene3D" id="3.40.50.300">
    <property type="entry name" value="P-loop containing nucleotide triphosphate hydrolases"/>
    <property type="match status" value="1"/>
</dbReference>
<reference evidence="3 4" key="1">
    <citation type="submission" date="2019-10" db="EMBL/GenBank/DDBJ databases">
        <title>Evaluation of single-gene subtyping targets for Pseudomonas.</title>
        <authorList>
            <person name="Reichler S.J."/>
            <person name="Orsi R.H."/>
            <person name="Wiedmann M."/>
            <person name="Martin N.H."/>
            <person name="Murphy S.I."/>
        </authorList>
    </citation>
    <scope>NUCLEOTIDE SEQUENCE [LARGE SCALE GENOMIC DNA]</scope>
    <source>
        <strain evidence="3 4">FSL R10-3257</strain>
    </source>
</reference>
<feature type="coiled-coil region" evidence="1">
    <location>
        <begin position="533"/>
        <end position="567"/>
    </location>
</feature>
<dbReference type="Proteomes" id="UP000441404">
    <property type="component" value="Unassembled WGS sequence"/>
</dbReference>
<dbReference type="Pfam" id="PF00350">
    <property type="entry name" value="Dynamin_N"/>
    <property type="match status" value="1"/>
</dbReference>
<feature type="domain" description="Dynamin N-terminal" evidence="2">
    <location>
        <begin position="43"/>
        <end position="197"/>
    </location>
</feature>
<sequence>MADIWTQKFRQRNDWAQHAYDRFVAEVDPELVGDFTRSEHITVVVYGTTQVGKTTLILDLLGIRKDALPAVSEVLRGGQRLGKSSTAAPIRYGRSPDDLWYLEEDPTGLSNDEAAERFGEIREQVMTGSAHSSPLMNVRIPGMFFQSEGEGALSLDLRLIDIPGINAINEHEQQVVRRIAERYVASADLILLVGRADNLGFLHPRALDFEALNDWMLQPSRFRVVLTYTFSPASFQTWFGKAQDASPLTARDVQQHLYDEMCTHDEKPPLEMLKHIYPLEFGDSLENMRNHSQAYFERASSVIEALRGELLTSITDAASPYARLWSAFRVGEFIEAKVQRHNDAFDTQRPVLEQAITKAQQRVRDAESQLNDAVGDHQGMERQRRRHEQRLRHFNRGAYAKRLKQYFTADIKLASGETVPVLQDALNEFRIRIRRLWSNLWDGLKHSSANFDESDTGPPSTAALRMIGDRLDGYWTDNYLLSSNFQTDASVLRNQADIVCDTYAQAADRVLGKQFRTALARTVQQTRSSETMLKAMKLEIQRHELKLKEAEAHLLKTEQQHALFNERMEQGLVHALKFKQYIFEAFRTELSTVRDVVARPRNSVEQLCDAFYGLLLPNELDKMLKGDEK</sequence>